<feature type="non-terminal residue" evidence="2">
    <location>
        <position position="1"/>
    </location>
</feature>
<evidence type="ECO:0000256" key="1">
    <source>
        <dbReference type="ARBA" id="ARBA00023002"/>
    </source>
</evidence>
<accession>A0A382HI52</accession>
<organism evidence="2">
    <name type="scientific">marine metagenome</name>
    <dbReference type="NCBI Taxonomy" id="408172"/>
    <lineage>
        <taxon>unclassified sequences</taxon>
        <taxon>metagenomes</taxon>
        <taxon>ecological metagenomes</taxon>
    </lineage>
</organism>
<dbReference type="GO" id="GO:0016491">
    <property type="term" value="F:oxidoreductase activity"/>
    <property type="evidence" value="ECO:0007669"/>
    <property type="project" value="UniProtKB-KW"/>
</dbReference>
<gene>
    <name evidence="2" type="ORF">METZ01_LOCUS239197</name>
</gene>
<dbReference type="PRINTS" id="PR00081">
    <property type="entry name" value="GDHRDH"/>
</dbReference>
<dbReference type="Gene3D" id="3.40.50.720">
    <property type="entry name" value="NAD(P)-binding Rossmann-like Domain"/>
    <property type="match status" value="1"/>
</dbReference>
<dbReference type="PRINTS" id="PR00080">
    <property type="entry name" value="SDRFAMILY"/>
</dbReference>
<dbReference type="InterPro" id="IPR036291">
    <property type="entry name" value="NAD(P)-bd_dom_sf"/>
</dbReference>
<evidence type="ECO:0000313" key="2">
    <source>
        <dbReference type="EMBL" id="SVB86343.1"/>
    </source>
</evidence>
<dbReference type="AlphaFoldDB" id="A0A382HI52"/>
<evidence type="ECO:0008006" key="3">
    <source>
        <dbReference type="Google" id="ProtNLM"/>
    </source>
</evidence>
<dbReference type="EMBL" id="UINC01061117">
    <property type="protein sequence ID" value="SVB86343.1"/>
    <property type="molecule type" value="Genomic_DNA"/>
</dbReference>
<reference evidence="2" key="1">
    <citation type="submission" date="2018-05" db="EMBL/GenBank/DDBJ databases">
        <authorList>
            <person name="Lanie J.A."/>
            <person name="Ng W.-L."/>
            <person name="Kazmierczak K.M."/>
            <person name="Andrzejewski T.M."/>
            <person name="Davidsen T.M."/>
            <person name="Wayne K.J."/>
            <person name="Tettelin H."/>
            <person name="Glass J.I."/>
            <person name="Rusch D."/>
            <person name="Podicherti R."/>
            <person name="Tsui H.-C.T."/>
            <person name="Winkler M.E."/>
        </authorList>
    </citation>
    <scope>NUCLEOTIDE SEQUENCE</scope>
</reference>
<dbReference type="InterPro" id="IPR002347">
    <property type="entry name" value="SDR_fam"/>
</dbReference>
<dbReference type="Pfam" id="PF00106">
    <property type="entry name" value="adh_short"/>
    <property type="match status" value="1"/>
</dbReference>
<proteinExistence type="predicted"/>
<dbReference type="PANTHER" id="PTHR43157">
    <property type="entry name" value="PHOSPHATIDYLINOSITOL-GLYCAN BIOSYNTHESIS CLASS F PROTEIN-RELATED"/>
    <property type="match status" value="1"/>
</dbReference>
<protein>
    <recommendedName>
        <fullName evidence="3">3-oxoacyl-ACP reductase</fullName>
    </recommendedName>
</protein>
<keyword evidence="1" id="KW-0560">Oxidoreductase</keyword>
<dbReference type="PANTHER" id="PTHR43157:SF31">
    <property type="entry name" value="PHOSPHATIDYLINOSITOL-GLYCAN BIOSYNTHESIS CLASS F PROTEIN"/>
    <property type="match status" value="1"/>
</dbReference>
<sequence length="307" mass="33688">VKKPVNSRRTFRRGFVLAGVVGATLVTKSSGDAQVFVPSLPDQRIALVTGSTGGLGREVARRIASGGAHVIVHGRNRQRGMDLVQEIEREGKGSARFYPADLASFAQVREFAEAILRDYGRLDILVNNAGVGSAPNERLLSDDGHEFRFQVNYLSGFMLTRLLLSRLLESAPSRIVNVSSLAQTPINFEDVMIEQDFSGGRAYAQSKLAKIMFTFDLSDELTGSGVIVSSLHPATYMDTEMVRRAGVRPRATVAEGADAVMQLVTSSDIESGQFFNGLHPARANDQAYDKEARRKLRRLSEMLTRVR</sequence>
<name>A0A382HI52_9ZZZZ</name>
<dbReference type="SUPFAM" id="SSF51735">
    <property type="entry name" value="NAD(P)-binding Rossmann-fold domains"/>
    <property type="match status" value="1"/>
</dbReference>